<evidence type="ECO:0000256" key="3">
    <source>
        <dbReference type="ARBA" id="ARBA00022426"/>
    </source>
</evidence>
<evidence type="ECO:0000256" key="6">
    <source>
        <dbReference type="ARBA" id="ARBA00022596"/>
    </source>
</evidence>
<organism evidence="14 15">
    <name type="scientific">Paracoccus albicereus</name>
    <dbReference type="NCBI Taxonomy" id="2922394"/>
    <lineage>
        <taxon>Bacteria</taxon>
        <taxon>Pseudomonadati</taxon>
        <taxon>Pseudomonadota</taxon>
        <taxon>Alphaproteobacteria</taxon>
        <taxon>Rhodobacterales</taxon>
        <taxon>Paracoccaceae</taxon>
        <taxon>Paracoccus</taxon>
    </lineage>
</organism>
<name>A0ABT1MUJ8_9RHOB</name>
<keyword evidence="12" id="KW-0170">Cobalt</keyword>
<feature type="transmembrane region" description="Helical" evidence="13">
    <location>
        <begin position="205"/>
        <end position="226"/>
    </location>
</feature>
<feature type="transmembrane region" description="Helical" evidence="13">
    <location>
        <begin position="56"/>
        <end position="74"/>
    </location>
</feature>
<comment type="caution">
    <text evidence="14">The sequence shown here is derived from an EMBL/GenBank/DDBJ whole genome shotgun (WGS) entry which is preliminary data.</text>
</comment>
<proteinExistence type="inferred from homology"/>
<sequence length="300" mass="31266">MRPGFLIVPLAVAAGLVWLIASGADARLAHWAAGWQREFQNELARGLQALRVGQPGAVGAMIGLCFLYGVAHAVGPGHGKVLIGGYGVGRRVPVVRLSAIAIAASLGQALTAILVFGVGFLALGWTREASISVVEGIMAPISSIAIGLIGLWLIFRAGRRLWRFRVVGPVPHAHHYHADGQCDHCGHRHGPSFDEVEGVRSARDVAALILSIAIRPCSGALLLLVLTWHMGILAAGIGGTFAMSLGTGLVTVGVAIAAVTARESTFRSGASERILRRILPLMEGAAGMAIALVALRMLTG</sequence>
<comment type="function">
    <text evidence="1">Efflux system for nickel and cobalt.</text>
</comment>
<comment type="similarity">
    <text evidence="13">Belongs to the NiCoT transporter (TC 2.A.52) family.</text>
</comment>
<dbReference type="PANTHER" id="PTHR40659">
    <property type="entry name" value="NICKEL/COBALT EFFLUX SYSTEM RCNA"/>
    <property type="match status" value="1"/>
</dbReference>
<comment type="subcellular location">
    <subcellularLocation>
        <location evidence="2 13">Cell membrane</location>
        <topology evidence="2 13">Multi-pass membrane protein</topology>
    </subcellularLocation>
</comment>
<dbReference type="PANTHER" id="PTHR40659:SF1">
    <property type="entry name" value="NICKEL_COBALT EFFLUX SYSTEM RCNA"/>
    <property type="match status" value="1"/>
</dbReference>
<dbReference type="Pfam" id="PF03824">
    <property type="entry name" value="NicO"/>
    <property type="match status" value="1"/>
</dbReference>
<feature type="transmembrane region" description="Helical" evidence="13">
    <location>
        <begin position="137"/>
        <end position="155"/>
    </location>
</feature>
<dbReference type="Proteomes" id="UP001203945">
    <property type="component" value="Unassembled WGS sequence"/>
</dbReference>
<dbReference type="InterPro" id="IPR011541">
    <property type="entry name" value="Ni/Co_transpt_high_affinity"/>
</dbReference>
<dbReference type="InterPro" id="IPR051224">
    <property type="entry name" value="NiCoT_RcnA"/>
</dbReference>
<evidence type="ECO:0000256" key="7">
    <source>
        <dbReference type="ARBA" id="ARBA00022692"/>
    </source>
</evidence>
<dbReference type="RefSeq" id="WP_255331020.1">
    <property type="nucleotide sequence ID" value="NZ_JAKZEU010000007.1"/>
</dbReference>
<keyword evidence="8 13" id="KW-1133">Transmembrane helix</keyword>
<evidence type="ECO:0000313" key="14">
    <source>
        <dbReference type="EMBL" id="MCQ0972013.1"/>
    </source>
</evidence>
<evidence type="ECO:0000256" key="9">
    <source>
        <dbReference type="ARBA" id="ARBA00023065"/>
    </source>
</evidence>
<feature type="transmembrane region" description="Helical" evidence="13">
    <location>
        <begin position="278"/>
        <end position="298"/>
    </location>
</feature>
<protein>
    <recommendedName>
        <fullName evidence="13">Nickel/cobalt efflux system</fullName>
    </recommendedName>
</protein>
<evidence type="ECO:0000256" key="1">
    <source>
        <dbReference type="ARBA" id="ARBA00002510"/>
    </source>
</evidence>
<accession>A0ABT1MUJ8</accession>
<keyword evidence="11 13" id="KW-0472">Membrane</keyword>
<reference evidence="14 15" key="1">
    <citation type="submission" date="2022-03" db="EMBL/GenBank/DDBJ databases">
        <authorList>
            <person name="He Y."/>
        </authorList>
    </citation>
    <scope>NUCLEOTIDE SEQUENCE [LARGE SCALE GENOMIC DNA]</scope>
    <source>
        <strain evidence="14 15">TK19116</strain>
    </source>
</reference>
<keyword evidence="4 13" id="KW-0813">Transport</keyword>
<keyword evidence="7 13" id="KW-0812">Transmembrane</keyword>
<evidence type="ECO:0000256" key="10">
    <source>
        <dbReference type="ARBA" id="ARBA00023112"/>
    </source>
</evidence>
<evidence type="ECO:0000313" key="15">
    <source>
        <dbReference type="Proteomes" id="UP001203945"/>
    </source>
</evidence>
<keyword evidence="5" id="KW-1003">Cell membrane</keyword>
<feature type="transmembrane region" description="Helical" evidence="13">
    <location>
        <begin position="94"/>
        <end position="125"/>
    </location>
</feature>
<keyword evidence="10" id="KW-0921">Nickel transport</keyword>
<keyword evidence="9" id="KW-0406">Ion transport</keyword>
<evidence type="ECO:0000256" key="2">
    <source>
        <dbReference type="ARBA" id="ARBA00004651"/>
    </source>
</evidence>
<evidence type="ECO:0000256" key="4">
    <source>
        <dbReference type="ARBA" id="ARBA00022448"/>
    </source>
</evidence>
<evidence type="ECO:0000256" key="8">
    <source>
        <dbReference type="ARBA" id="ARBA00022989"/>
    </source>
</evidence>
<keyword evidence="15" id="KW-1185">Reference proteome</keyword>
<evidence type="ECO:0000256" key="11">
    <source>
        <dbReference type="ARBA" id="ARBA00023136"/>
    </source>
</evidence>
<evidence type="ECO:0000256" key="13">
    <source>
        <dbReference type="RuleBase" id="RU362101"/>
    </source>
</evidence>
<dbReference type="EMBL" id="JAKZEU010000007">
    <property type="protein sequence ID" value="MCQ0972013.1"/>
    <property type="molecule type" value="Genomic_DNA"/>
</dbReference>
<keyword evidence="3" id="KW-0171">Cobalt transport</keyword>
<evidence type="ECO:0000256" key="12">
    <source>
        <dbReference type="ARBA" id="ARBA00023285"/>
    </source>
</evidence>
<keyword evidence="6" id="KW-0533">Nickel</keyword>
<feature type="transmembrane region" description="Helical" evidence="13">
    <location>
        <begin position="232"/>
        <end position="257"/>
    </location>
</feature>
<evidence type="ECO:0000256" key="5">
    <source>
        <dbReference type="ARBA" id="ARBA00022475"/>
    </source>
</evidence>
<gene>
    <name evidence="14" type="ORF">MLD63_16440</name>
</gene>